<keyword evidence="9" id="KW-1185">Reference proteome</keyword>
<name>A0ABV3GHR5_MICGL</name>
<evidence type="ECO:0000256" key="3">
    <source>
        <dbReference type="ARBA" id="ARBA00022827"/>
    </source>
</evidence>
<dbReference type="Pfam" id="PF02770">
    <property type="entry name" value="Acyl-CoA_dh_M"/>
    <property type="match status" value="1"/>
</dbReference>
<dbReference type="InterPro" id="IPR009075">
    <property type="entry name" value="AcylCo_DH/oxidase_C"/>
</dbReference>
<evidence type="ECO:0000259" key="7">
    <source>
        <dbReference type="Pfam" id="PF18158"/>
    </source>
</evidence>
<dbReference type="EMBL" id="JBFALK010000011">
    <property type="protein sequence ID" value="MEV0971169.1"/>
    <property type="molecule type" value="Genomic_DNA"/>
</dbReference>
<reference evidence="8 9" key="1">
    <citation type="submission" date="2024-06" db="EMBL/GenBank/DDBJ databases">
        <title>The Natural Products Discovery Center: Release of the First 8490 Sequenced Strains for Exploring Actinobacteria Biosynthetic Diversity.</title>
        <authorList>
            <person name="Kalkreuter E."/>
            <person name="Kautsar S.A."/>
            <person name="Yang D."/>
            <person name="Bader C.D."/>
            <person name="Teijaro C.N."/>
            <person name="Fluegel L."/>
            <person name="Davis C.M."/>
            <person name="Simpson J.R."/>
            <person name="Lauterbach L."/>
            <person name="Steele A.D."/>
            <person name="Gui C."/>
            <person name="Meng S."/>
            <person name="Li G."/>
            <person name="Viehrig K."/>
            <person name="Ye F."/>
            <person name="Su P."/>
            <person name="Kiefer A.F."/>
            <person name="Nichols A."/>
            <person name="Cepeda A.J."/>
            <person name="Yan W."/>
            <person name="Fan B."/>
            <person name="Jiang Y."/>
            <person name="Adhikari A."/>
            <person name="Zheng C.-J."/>
            <person name="Schuster L."/>
            <person name="Cowan T.M."/>
            <person name="Smanski M.J."/>
            <person name="Chevrette M.G."/>
            <person name="De Carvalho L.P.S."/>
            <person name="Shen B."/>
        </authorList>
    </citation>
    <scope>NUCLEOTIDE SEQUENCE [LARGE SCALE GENOMIC DNA]</scope>
    <source>
        <strain evidence="8 9">NPDC050100</strain>
    </source>
</reference>
<dbReference type="InterPro" id="IPR036250">
    <property type="entry name" value="AcylCo_DH-like_C"/>
</dbReference>
<comment type="caution">
    <text evidence="8">The sequence shown here is derived from an EMBL/GenBank/DDBJ whole genome shotgun (WGS) entry which is preliminary data.</text>
</comment>
<evidence type="ECO:0000256" key="1">
    <source>
        <dbReference type="ARBA" id="ARBA00009347"/>
    </source>
</evidence>
<sequence>MSAEQFEIDPFVQAAPRLANRWKADRVLRHAVRRVLPADVFEKAAADLEHAAERCATELAPLAARAEGNPPRHVPYDAWGRRVDRIEIDPAWTELVKLLQGLGAVAIPYEQTYGPHGRVVQAALYQIAQAVTATALCPLAMSDGAVACLRDHDAELAARYAPLLTKRVGGWTSGQWMTEKEGGSDLSRSATVATPLGDGTWSLRGTKWFTSATTADVAVALARPVNAEPGSRGLSLFALELRGPDGGWNGLRVRRLKDKYGTRGLPTAELDLDGAVAVPVGGIGGGIAKVASVLHVARMASAQAGPGATGHLLQLARDYARRRVVRGGLLEESPLHYGWLAEISAEYEAMVQMALRAAQLVGRQEARADDARDDRRDDTRLARVVVPLAKMSTARQGVRACSELLESFGGAGYLEDTGIPQVLRDVQVQSIWEGTTNVLALDVMRALGDPEVAAAYRDDVEKQLTLHPHPRTEAAARIIRTAARDLTSREPDPAAARELALGMARTYQAALLAAQAGWALTALGDERTAIALEIFTARPLTFPAAHEKARLLGLE</sequence>
<dbReference type="Gene3D" id="1.20.140.10">
    <property type="entry name" value="Butyryl-CoA Dehydrogenase, subunit A, domain 3"/>
    <property type="match status" value="1"/>
</dbReference>
<proteinExistence type="inferred from homology"/>
<dbReference type="Proteomes" id="UP001551675">
    <property type="component" value="Unassembled WGS sequence"/>
</dbReference>
<keyword evidence="3 4" id="KW-0274">FAD</keyword>
<comment type="cofactor">
    <cofactor evidence="4">
        <name>FAD</name>
        <dbReference type="ChEBI" id="CHEBI:57692"/>
    </cofactor>
</comment>
<keyword evidence="4" id="KW-0560">Oxidoreductase</keyword>
<evidence type="ECO:0000259" key="6">
    <source>
        <dbReference type="Pfam" id="PF02770"/>
    </source>
</evidence>
<dbReference type="RefSeq" id="WP_358135182.1">
    <property type="nucleotide sequence ID" value="NZ_JBFALK010000011.1"/>
</dbReference>
<dbReference type="Pfam" id="PF18158">
    <property type="entry name" value="AidB_N"/>
    <property type="match status" value="1"/>
</dbReference>
<comment type="similarity">
    <text evidence="1 4">Belongs to the acyl-CoA dehydrogenase family.</text>
</comment>
<evidence type="ECO:0000259" key="5">
    <source>
        <dbReference type="Pfam" id="PF00441"/>
    </source>
</evidence>
<feature type="domain" description="Adaptive response protein AidB N-terminal" evidence="7">
    <location>
        <begin position="19"/>
        <end position="167"/>
    </location>
</feature>
<dbReference type="Gene3D" id="6.10.250.600">
    <property type="match status" value="1"/>
</dbReference>
<accession>A0ABV3GHR5</accession>
<dbReference type="PANTHER" id="PTHR42707:SF2">
    <property type="entry name" value="ACD11 DEHYDROGENASE"/>
    <property type="match status" value="1"/>
</dbReference>
<dbReference type="Gene3D" id="2.40.110.20">
    <property type="match status" value="1"/>
</dbReference>
<evidence type="ECO:0000313" key="8">
    <source>
        <dbReference type="EMBL" id="MEV0971169.1"/>
    </source>
</evidence>
<dbReference type="SUPFAM" id="SSF56645">
    <property type="entry name" value="Acyl-CoA dehydrogenase NM domain-like"/>
    <property type="match status" value="1"/>
</dbReference>
<keyword evidence="2 4" id="KW-0285">Flavoprotein</keyword>
<feature type="domain" description="Acyl-CoA oxidase/dehydrogenase middle" evidence="6">
    <location>
        <begin position="175"/>
        <end position="273"/>
    </location>
</feature>
<dbReference type="InterPro" id="IPR009100">
    <property type="entry name" value="AcylCoA_DH/oxidase_NM_dom_sf"/>
</dbReference>
<dbReference type="InterPro" id="IPR041504">
    <property type="entry name" value="AidB_N"/>
</dbReference>
<dbReference type="InterPro" id="IPR052904">
    <property type="entry name" value="Acyl-CoA_dehydrogenase-like"/>
</dbReference>
<dbReference type="InterPro" id="IPR006091">
    <property type="entry name" value="Acyl-CoA_Oxase/DH_mid-dom"/>
</dbReference>
<feature type="domain" description="Acyl-CoA dehydrogenase/oxidase C-terminal" evidence="5">
    <location>
        <begin position="284"/>
        <end position="447"/>
    </location>
</feature>
<protein>
    <submittedName>
        <fullName evidence="8">Acyl-CoA dehydrogenase family protein</fullName>
    </submittedName>
</protein>
<evidence type="ECO:0000256" key="2">
    <source>
        <dbReference type="ARBA" id="ARBA00022630"/>
    </source>
</evidence>
<evidence type="ECO:0000313" key="9">
    <source>
        <dbReference type="Proteomes" id="UP001551675"/>
    </source>
</evidence>
<organism evidence="8 9">
    <name type="scientific">Microtetraspora glauca</name>
    <dbReference type="NCBI Taxonomy" id="1996"/>
    <lineage>
        <taxon>Bacteria</taxon>
        <taxon>Bacillati</taxon>
        <taxon>Actinomycetota</taxon>
        <taxon>Actinomycetes</taxon>
        <taxon>Streptosporangiales</taxon>
        <taxon>Streptosporangiaceae</taxon>
        <taxon>Microtetraspora</taxon>
    </lineage>
</organism>
<gene>
    <name evidence="8" type="ORF">AB0I59_21280</name>
</gene>
<evidence type="ECO:0000256" key="4">
    <source>
        <dbReference type="RuleBase" id="RU362125"/>
    </source>
</evidence>
<dbReference type="PANTHER" id="PTHR42707">
    <property type="entry name" value="ACYL-COA DEHYDROGENASE"/>
    <property type="match status" value="1"/>
</dbReference>
<dbReference type="SUPFAM" id="SSF47203">
    <property type="entry name" value="Acyl-CoA dehydrogenase C-terminal domain-like"/>
    <property type="match status" value="1"/>
</dbReference>
<dbReference type="Pfam" id="PF00441">
    <property type="entry name" value="Acyl-CoA_dh_1"/>
    <property type="match status" value="1"/>
</dbReference>